<dbReference type="eggNOG" id="KOG2902">
    <property type="taxonomic scope" value="Eukaryota"/>
</dbReference>
<dbReference type="KEGG" id="pti:PHATRDRAFT_19692"/>
<dbReference type="SUPFAM" id="SSF51556">
    <property type="entry name" value="Metallo-dependent hydrolases"/>
    <property type="match status" value="1"/>
</dbReference>
<dbReference type="GeneID" id="7200091"/>
<dbReference type="GO" id="GO:0006207">
    <property type="term" value="P:'de novo' pyrimidine nucleobase biosynthetic process"/>
    <property type="evidence" value="ECO:0007669"/>
    <property type="project" value="TreeGrafter"/>
</dbReference>
<dbReference type="GO" id="GO:0046872">
    <property type="term" value="F:metal ion binding"/>
    <property type="evidence" value="ECO:0007669"/>
    <property type="project" value="UniProtKB-KW"/>
</dbReference>
<dbReference type="PIRSF" id="PIRSF001237">
    <property type="entry name" value="DHOdimr"/>
    <property type="match status" value="1"/>
</dbReference>
<dbReference type="InterPro" id="IPR004721">
    <property type="entry name" value="DHOdimr"/>
</dbReference>
<dbReference type="STRING" id="556484.B7FWU0"/>
<dbReference type="PROSITE" id="PS00483">
    <property type="entry name" value="DIHYDROOROTASE_2"/>
    <property type="match status" value="1"/>
</dbReference>
<feature type="domain" description="Amidohydrolase-related" evidence="8">
    <location>
        <begin position="83"/>
        <end position="321"/>
    </location>
</feature>
<evidence type="ECO:0000313" key="9">
    <source>
        <dbReference type="EMBL" id="EEC49261.1"/>
    </source>
</evidence>
<comment type="pathway">
    <text evidence="1">Pyrimidine metabolism; UMP biosynthesis via de novo pathway; (S)-dihydroorotate from bicarbonate: step 3/3.</text>
</comment>
<evidence type="ECO:0000256" key="1">
    <source>
        <dbReference type="ARBA" id="ARBA00004880"/>
    </source>
</evidence>
<dbReference type="HAMAP" id="MF_00219">
    <property type="entry name" value="PyrC_classII"/>
    <property type="match status" value="1"/>
</dbReference>
<dbReference type="GO" id="GO:0005737">
    <property type="term" value="C:cytoplasm"/>
    <property type="evidence" value="ECO:0007669"/>
    <property type="project" value="TreeGrafter"/>
</dbReference>
<organism evidence="9 10">
    <name type="scientific">Phaeodactylum tricornutum (strain CCAP 1055/1)</name>
    <dbReference type="NCBI Taxonomy" id="556484"/>
    <lineage>
        <taxon>Eukaryota</taxon>
        <taxon>Sar</taxon>
        <taxon>Stramenopiles</taxon>
        <taxon>Ochrophyta</taxon>
        <taxon>Bacillariophyta</taxon>
        <taxon>Bacillariophyceae</taxon>
        <taxon>Bacillariophycidae</taxon>
        <taxon>Naviculales</taxon>
        <taxon>Phaeodactylaceae</taxon>
        <taxon>Phaeodactylum</taxon>
    </lineage>
</organism>
<dbReference type="HOGENOM" id="CLU_041558_1_0_1"/>
<dbReference type="OrthoDB" id="1670005at2759"/>
<dbReference type="PaxDb" id="2850-Phatr19692"/>
<dbReference type="UniPathway" id="UPA00070">
    <property type="reaction ID" value="UER00117"/>
</dbReference>
<keyword evidence="6" id="KW-0862">Zinc</keyword>
<evidence type="ECO:0000259" key="8">
    <source>
        <dbReference type="Pfam" id="PF01979"/>
    </source>
</evidence>
<keyword evidence="4" id="KW-0479">Metal-binding</keyword>
<dbReference type="EC" id="3.5.2.3" evidence="3"/>
<evidence type="ECO:0000313" key="10">
    <source>
        <dbReference type="Proteomes" id="UP000000759"/>
    </source>
</evidence>
<evidence type="ECO:0000256" key="6">
    <source>
        <dbReference type="ARBA" id="ARBA00022833"/>
    </source>
</evidence>
<keyword evidence="10" id="KW-1185">Reference proteome</keyword>
<evidence type="ECO:0000256" key="7">
    <source>
        <dbReference type="ARBA" id="ARBA00022975"/>
    </source>
</evidence>
<dbReference type="NCBIfam" id="TIGR00856">
    <property type="entry name" value="pyrC_dimer"/>
    <property type="match status" value="1"/>
</dbReference>
<name>B7FWU0_PHATC</name>
<evidence type="ECO:0000256" key="5">
    <source>
        <dbReference type="ARBA" id="ARBA00022801"/>
    </source>
</evidence>
<gene>
    <name evidence="9" type="ORF">PHATRDRAFT_19692</name>
</gene>
<dbReference type="GO" id="GO:0044205">
    <property type="term" value="P:'de novo' UMP biosynthetic process"/>
    <property type="evidence" value="ECO:0007669"/>
    <property type="project" value="UniProtKB-UniPathway"/>
</dbReference>
<dbReference type="PANTHER" id="PTHR43137:SF1">
    <property type="entry name" value="DIHYDROOROTASE"/>
    <property type="match status" value="1"/>
</dbReference>
<dbReference type="AlphaFoldDB" id="B7FWU0"/>
<sequence length="356" mass="39163">MAISSAEAASGTRLTIRLPDDFHHHCRDGAKTAAVLHHAVQRFGYCLMMPNLQPPVTTTEMALNYKSHIMASMPEGSFPYFKPVMTLYLTDKTTPDEIKKASSSGVVGCKFYPAGATTNSALGVTDIKNCYPALQEMSDQNMMLCIHSEVTHADIFDREPVFIEEIMTPLVTDFPNLRISMEHISTKEAVDFVLSSPDNVKASITCHHLLYNRNHMLVGGIRPHLYCLPILKAEIHRLALVKAATSGSKKFFLGTDSAPHSTDMKEAFCGCAGIFTAHAAVELYAEVFDKVGALDKLEAFCSSNGADHYGLERNTATITLEKKSWRVPRTFDFGDGKGVTPLRAGEEIKWSIAAQE</sequence>
<evidence type="ECO:0000256" key="2">
    <source>
        <dbReference type="ARBA" id="ARBA00005631"/>
    </source>
</evidence>
<dbReference type="FunCoup" id="B7FWU0">
    <property type="interactions" value="178"/>
</dbReference>
<dbReference type="RefSeq" id="XP_002179438.1">
    <property type="nucleotide sequence ID" value="XM_002179402.1"/>
</dbReference>
<dbReference type="Pfam" id="PF01979">
    <property type="entry name" value="Amidohydro_1"/>
    <property type="match status" value="1"/>
</dbReference>
<dbReference type="OMA" id="TLHHISM"/>
<dbReference type="InParanoid" id="B7FWU0"/>
<proteinExistence type="inferred from homology"/>
<dbReference type="Proteomes" id="UP000000759">
    <property type="component" value="Chromosome 6"/>
</dbReference>
<reference evidence="9 10" key="1">
    <citation type="journal article" date="2008" name="Nature">
        <title>The Phaeodactylum genome reveals the evolutionary history of diatom genomes.</title>
        <authorList>
            <person name="Bowler C."/>
            <person name="Allen A.E."/>
            <person name="Badger J.H."/>
            <person name="Grimwood J."/>
            <person name="Jabbari K."/>
            <person name="Kuo A."/>
            <person name="Maheswari U."/>
            <person name="Martens C."/>
            <person name="Maumus F."/>
            <person name="Otillar R.P."/>
            <person name="Rayko E."/>
            <person name="Salamov A."/>
            <person name="Vandepoele K."/>
            <person name="Beszteri B."/>
            <person name="Gruber A."/>
            <person name="Heijde M."/>
            <person name="Katinka M."/>
            <person name="Mock T."/>
            <person name="Valentin K."/>
            <person name="Verret F."/>
            <person name="Berges J.A."/>
            <person name="Brownlee C."/>
            <person name="Cadoret J.P."/>
            <person name="Chiovitti A."/>
            <person name="Choi C.J."/>
            <person name="Coesel S."/>
            <person name="De Martino A."/>
            <person name="Detter J.C."/>
            <person name="Durkin C."/>
            <person name="Falciatore A."/>
            <person name="Fournet J."/>
            <person name="Haruta M."/>
            <person name="Huysman M.J."/>
            <person name="Jenkins B.D."/>
            <person name="Jiroutova K."/>
            <person name="Jorgensen R.E."/>
            <person name="Joubert Y."/>
            <person name="Kaplan A."/>
            <person name="Kroger N."/>
            <person name="Kroth P.G."/>
            <person name="La Roche J."/>
            <person name="Lindquist E."/>
            <person name="Lommer M."/>
            <person name="Martin-Jezequel V."/>
            <person name="Lopez P.J."/>
            <person name="Lucas S."/>
            <person name="Mangogna M."/>
            <person name="McGinnis K."/>
            <person name="Medlin L.K."/>
            <person name="Montsant A."/>
            <person name="Oudot-Le Secq M.P."/>
            <person name="Napoli C."/>
            <person name="Obornik M."/>
            <person name="Parker M.S."/>
            <person name="Petit J.L."/>
            <person name="Porcel B.M."/>
            <person name="Poulsen N."/>
            <person name="Robison M."/>
            <person name="Rychlewski L."/>
            <person name="Rynearson T.A."/>
            <person name="Schmutz J."/>
            <person name="Shapiro H."/>
            <person name="Siaut M."/>
            <person name="Stanley M."/>
            <person name="Sussman M.R."/>
            <person name="Taylor A.R."/>
            <person name="Vardi A."/>
            <person name="von Dassow P."/>
            <person name="Vyverman W."/>
            <person name="Willis A."/>
            <person name="Wyrwicz L.S."/>
            <person name="Rokhsar D.S."/>
            <person name="Weissenbach J."/>
            <person name="Armbrust E.V."/>
            <person name="Green B.R."/>
            <person name="Van de Peer Y."/>
            <person name="Grigoriev I.V."/>
        </authorList>
    </citation>
    <scope>NUCLEOTIDE SEQUENCE [LARGE SCALE GENOMIC DNA]</scope>
    <source>
        <strain evidence="9 10">CCAP 1055/1</strain>
    </source>
</reference>
<protein>
    <recommendedName>
        <fullName evidence="3">dihydroorotase</fullName>
        <ecNumber evidence="3">3.5.2.3</ecNumber>
    </recommendedName>
</protein>
<dbReference type="InterPro" id="IPR006680">
    <property type="entry name" value="Amidohydro-rel"/>
</dbReference>
<dbReference type="CDD" id="cd01294">
    <property type="entry name" value="DHOase"/>
    <property type="match status" value="1"/>
</dbReference>
<evidence type="ECO:0000256" key="3">
    <source>
        <dbReference type="ARBA" id="ARBA00012860"/>
    </source>
</evidence>
<dbReference type="InterPro" id="IPR002195">
    <property type="entry name" value="Dihydroorotase_CS"/>
</dbReference>
<evidence type="ECO:0000256" key="4">
    <source>
        <dbReference type="ARBA" id="ARBA00022723"/>
    </source>
</evidence>
<dbReference type="InterPro" id="IPR032466">
    <property type="entry name" value="Metal_Hydrolase"/>
</dbReference>
<accession>B7FWU0</accession>
<comment type="similarity">
    <text evidence="2">Belongs to the metallo-dependent hydrolases superfamily. DHOase family. Class II DHOase subfamily.</text>
</comment>
<keyword evidence="7" id="KW-0665">Pyrimidine biosynthesis</keyword>
<dbReference type="PANTHER" id="PTHR43137">
    <property type="entry name" value="DIHYDROOROTASE"/>
    <property type="match status" value="1"/>
</dbReference>
<dbReference type="GO" id="GO:0004151">
    <property type="term" value="F:dihydroorotase activity"/>
    <property type="evidence" value="ECO:0007669"/>
    <property type="project" value="UniProtKB-EC"/>
</dbReference>
<dbReference type="Gene3D" id="3.20.20.140">
    <property type="entry name" value="Metal-dependent hydrolases"/>
    <property type="match status" value="1"/>
</dbReference>
<keyword evidence="5" id="KW-0378">Hydrolase</keyword>
<dbReference type="EMBL" id="CM000609">
    <property type="protein sequence ID" value="EEC49261.1"/>
    <property type="molecule type" value="Genomic_DNA"/>
</dbReference>
<reference evidence="10" key="2">
    <citation type="submission" date="2008-08" db="EMBL/GenBank/DDBJ databases">
        <authorList>
            <consortium name="Diatom Consortium"/>
            <person name="Grigoriev I."/>
            <person name="Grimwood J."/>
            <person name="Kuo A."/>
            <person name="Otillar R.P."/>
            <person name="Salamov A."/>
            <person name="Detter J.C."/>
            <person name="Lindquist E."/>
            <person name="Shapiro H."/>
            <person name="Lucas S."/>
            <person name="Glavina del Rio T."/>
            <person name="Pitluck S."/>
            <person name="Rokhsar D."/>
            <person name="Bowler C."/>
        </authorList>
    </citation>
    <scope>GENOME REANNOTATION</scope>
    <source>
        <strain evidence="10">CCAP 1055/1</strain>
    </source>
</reference>